<evidence type="ECO:0000313" key="13">
    <source>
        <dbReference type="Proteomes" id="UP000314980"/>
    </source>
</evidence>
<dbReference type="STRING" id="8187.ENSLCAP00010052873"/>
<feature type="transmembrane region" description="Helical" evidence="11">
    <location>
        <begin position="82"/>
        <end position="115"/>
    </location>
</feature>
<evidence type="ECO:0000256" key="1">
    <source>
        <dbReference type="ARBA" id="ARBA00004435"/>
    </source>
</evidence>
<dbReference type="InParanoid" id="A0A4W6FQQ9"/>
<dbReference type="GO" id="GO:0005923">
    <property type="term" value="C:bicellular tight junction"/>
    <property type="evidence" value="ECO:0007669"/>
    <property type="project" value="UniProtKB-SubCell"/>
</dbReference>
<evidence type="ECO:0000256" key="5">
    <source>
        <dbReference type="ARBA" id="ARBA00022475"/>
    </source>
</evidence>
<reference evidence="12" key="2">
    <citation type="submission" date="2025-08" db="UniProtKB">
        <authorList>
            <consortium name="Ensembl"/>
        </authorList>
    </citation>
    <scope>IDENTIFICATION</scope>
</reference>
<dbReference type="Pfam" id="PF00822">
    <property type="entry name" value="PMP22_Claudin"/>
    <property type="match status" value="1"/>
</dbReference>
<reference evidence="12" key="3">
    <citation type="submission" date="2025-09" db="UniProtKB">
        <authorList>
            <consortium name="Ensembl"/>
        </authorList>
    </citation>
    <scope>IDENTIFICATION</scope>
</reference>
<dbReference type="PANTHER" id="PTHR12002">
    <property type="entry name" value="CLAUDIN"/>
    <property type="match status" value="1"/>
</dbReference>
<accession>A0A4W6FQQ9</accession>
<dbReference type="Gene3D" id="1.20.140.150">
    <property type="match status" value="1"/>
</dbReference>
<evidence type="ECO:0000256" key="10">
    <source>
        <dbReference type="SAM" id="MobiDB-lite"/>
    </source>
</evidence>
<dbReference type="InterPro" id="IPR017974">
    <property type="entry name" value="Claudin_CS"/>
</dbReference>
<evidence type="ECO:0000256" key="11">
    <source>
        <dbReference type="SAM" id="Phobius"/>
    </source>
</evidence>
<keyword evidence="8 11" id="KW-1133">Transmembrane helix</keyword>
<evidence type="ECO:0000256" key="2">
    <source>
        <dbReference type="ARBA" id="ARBA00004651"/>
    </source>
</evidence>
<evidence type="ECO:0000256" key="9">
    <source>
        <dbReference type="ARBA" id="ARBA00023136"/>
    </source>
</evidence>
<feature type="transmembrane region" description="Helical" evidence="11">
    <location>
        <begin position="142"/>
        <end position="162"/>
    </location>
</feature>
<keyword evidence="5" id="KW-1003">Cell membrane</keyword>
<dbReference type="Proteomes" id="UP000314980">
    <property type="component" value="Unassembled WGS sequence"/>
</dbReference>
<dbReference type="InterPro" id="IPR004031">
    <property type="entry name" value="PMP22/EMP/MP20/Claudin"/>
</dbReference>
<dbReference type="InterPro" id="IPR006187">
    <property type="entry name" value="Claudin"/>
</dbReference>
<evidence type="ECO:0000256" key="6">
    <source>
        <dbReference type="ARBA" id="ARBA00022692"/>
    </source>
</evidence>
<dbReference type="GO" id="GO:0005886">
    <property type="term" value="C:plasma membrane"/>
    <property type="evidence" value="ECO:0007669"/>
    <property type="project" value="UniProtKB-SubCell"/>
</dbReference>
<keyword evidence="6 11" id="KW-0812">Transmembrane</keyword>
<proteinExistence type="inferred from homology"/>
<evidence type="ECO:0000313" key="12">
    <source>
        <dbReference type="Ensembl" id="ENSLCAP00010052873.1"/>
    </source>
</evidence>
<keyword evidence="4" id="KW-0796">Tight junction</keyword>
<keyword evidence="9 11" id="KW-0472">Membrane</keyword>
<feature type="region of interest" description="Disordered" evidence="10">
    <location>
        <begin position="229"/>
        <end position="282"/>
    </location>
</feature>
<dbReference type="Ensembl" id="ENSLCAT00010054236.1">
    <property type="protein sequence ID" value="ENSLCAP00010052873.1"/>
    <property type="gene ID" value="ENSLCAG00010024600.1"/>
</dbReference>
<comment type="subcellular location">
    <subcellularLocation>
        <location evidence="1">Cell junction</location>
        <location evidence="1">Tight junction</location>
    </subcellularLocation>
    <subcellularLocation>
        <location evidence="2">Cell membrane</location>
        <topology evidence="2">Multi-pass membrane protein</topology>
    </subcellularLocation>
</comment>
<keyword evidence="7" id="KW-0965">Cell junction</keyword>
<name>A0A4W6FQQ9_LATCA</name>
<protein>
    <submittedName>
        <fullName evidence="12">Uncharacterized protein</fullName>
    </submittedName>
</protein>
<dbReference type="AlphaFoldDB" id="A0A4W6FQQ9"/>
<comment type="similarity">
    <text evidence="3">Belongs to the claudin family.</text>
</comment>
<dbReference type="GO" id="GO:0005198">
    <property type="term" value="F:structural molecule activity"/>
    <property type="evidence" value="ECO:0007669"/>
    <property type="project" value="InterPro"/>
</dbReference>
<feature type="transmembrane region" description="Helical" evidence="11">
    <location>
        <begin position="7"/>
        <end position="30"/>
    </location>
</feature>
<evidence type="ECO:0000256" key="8">
    <source>
        <dbReference type="ARBA" id="ARBA00022989"/>
    </source>
</evidence>
<reference evidence="13" key="1">
    <citation type="submission" date="2015-09" db="EMBL/GenBank/DDBJ databases">
        <authorList>
            <person name="Sai Rama Sridatta P."/>
        </authorList>
    </citation>
    <scope>NUCLEOTIDE SEQUENCE [LARGE SCALE GENOMIC DNA]</scope>
</reference>
<evidence type="ECO:0000256" key="3">
    <source>
        <dbReference type="ARBA" id="ARBA00008295"/>
    </source>
</evidence>
<dbReference type="GeneTree" id="ENSGT00940000163648"/>
<evidence type="ECO:0000256" key="7">
    <source>
        <dbReference type="ARBA" id="ARBA00022949"/>
    </source>
</evidence>
<feature type="compositionally biased region" description="Polar residues" evidence="10">
    <location>
        <begin position="240"/>
        <end position="261"/>
    </location>
</feature>
<sequence length="282" mass="30252">MGEQGRLIGGLVLCLMGILGVCVVCGLPMWRETSFVGANIVTVWDGLWLHCIVQATGQMQCKRHTSSVTLTVDIQAGRALTLISIIAGLLGFIACLLGGALCILSGILCLVSVTWSAGLTISIYNDPFVAAPLKREVGSSIYIGWVSSVLLLLGGALICFVCRKKERLQPPYYPYVPYSSSAEFGNSSSHMATLRSDVTTSNSWRTFNRTPSGMVEHVAQVHNYNSMNKAQSGVGPYNRPQGTKPGSEQGTLGRNPSNRSGTPDKCGPYLSPLSQYLSQTDL</sequence>
<dbReference type="PRINTS" id="PR01077">
    <property type="entry name" value="CLAUDIN"/>
</dbReference>
<evidence type="ECO:0000256" key="4">
    <source>
        <dbReference type="ARBA" id="ARBA00022427"/>
    </source>
</evidence>
<organism evidence="12 13">
    <name type="scientific">Lates calcarifer</name>
    <name type="common">Barramundi</name>
    <name type="synonym">Holocentrus calcarifer</name>
    <dbReference type="NCBI Taxonomy" id="8187"/>
    <lineage>
        <taxon>Eukaryota</taxon>
        <taxon>Metazoa</taxon>
        <taxon>Chordata</taxon>
        <taxon>Craniata</taxon>
        <taxon>Vertebrata</taxon>
        <taxon>Euteleostomi</taxon>
        <taxon>Actinopterygii</taxon>
        <taxon>Neopterygii</taxon>
        <taxon>Teleostei</taxon>
        <taxon>Neoteleostei</taxon>
        <taxon>Acanthomorphata</taxon>
        <taxon>Carangaria</taxon>
        <taxon>Carangaria incertae sedis</taxon>
        <taxon>Centropomidae</taxon>
        <taxon>Lates</taxon>
    </lineage>
</organism>
<keyword evidence="13" id="KW-1185">Reference proteome</keyword>
<dbReference type="PROSITE" id="PS01346">
    <property type="entry name" value="CLAUDIN"/>
    <property type="match status" value="1"/>
</dbReference>
<feature type="compositionally biased region" description="Polar residues" evidence="10">
    <location>
        <begin position="272"/>
        <end position="282"/>
    </location>
</feature>